<dbReference type="InterPro" id="IPR001969">
    <property type="entry name" value="Aspartic_peptidase_AS"/>
</dbReference>
<dbReference type="InterPro" id="IPR039421">
    <property type="entry name" value="Type_1_exporter"/>
</dbReference>
<dbReference type="PROSITE" id="PS00211">
    <property type="entry name" value="ABC_TRANSPORTER_1"/>
    <property type="match status" value="1"/>
</dbReference>
<dbReference type="GO" id="GO:0016887">
    <property type="term" value="F:ATP hydrolysis activity"/>
    <property type="evidence" value="ECO:0007669"/>
    <property type="project" value="InterPro"/>
</dbReference>
<dbReference type="AlphaFoldDB" id="A0A0K2RYH1"/>
<evidence type="ECO:0000256" key="1">
    <source>
        <dbReference type="ARBA" id="ARBA00004651"/>
    </source>
</evidence>
<dbReference type="PANTHER" id="PTHR24221:SF646">
    <property type="entry name" value="HAEMOLYSIN SECRETION ATP-BINDING PROTEIN"/>
    <property type="match status" value="1"/>
</dbReference>
<dbReference type="InterPro" id="IPR027417">
    <property type="entry name" value="P-loop_NTPase"/>
</dbReference>
<dbReference type="SMART" id="SM00382">
    <property type="entry name" value="AAA"/>
    <property type="match status" value="1"/>
</dbReference>
<dbReference type="InterPro" id="IPR011527">
    <property type="entry name" value="ABC1_TM_dom"/>
</dbReference>
<dbReference type="GO" id="GO:0005886">
    <property type="term" value="C:plasma membrane"/>
    <property type="evidence" value="ECO:0007669"/>
    <property type="project" value="UniProtKB-SubCell"/>
</dbReference>
<dbReference type="Proteomes" id="UP000066203">
    <property type="component" value="Chromosome"/>
</dbReference>
<dbReference type="InterPro" id="IPR003439">
    <property type="entry name" value="ABC_transporter-like_ATP-bd"/>
</dbReference>
<dbReference type="EMBL" id="AP014938">
    <property type="protein sequence ID" value="BAS19911.1"/>
    <property type="molecule type" value="Genomic_DNA"/>
</dbReference>
<dbReference type="GO" id="GO:0005524">
    <property type="term" value="F:ATP binding"/>
    <property type="evidence" value="ECO:0007669"/>
    <property type="project" value="UniProtKB-KW"/>
</dbReference>
<dbReference type="InterPro" id="IPR017871">
    <property type="entry name" value="ABC_transporter-like_CS"/>
</dbReference>
<feature type="transmembrane region" description="Helical" evidence="7">
    <location>
        <begin position="59"/>
        <end position="81"/>
    </location>
</feature>
<dbReference type="GO" id="GO:0140359">
    <property type="term" value="F:ABC-type transporter activity"/>
    <property type="evidence" value="ECO:0007669"/>
    <property type="project" value="InterPro"/>
</dbReference>
<feature type="domain" description="ABC transporter" evidence="8">
    <location>
        <begin position="340"/>
        <end position="580"/>
    </location>
</feature>
<comment type="subcellular location">
    <subcellularLocation>
        <location evidence="1">Cell membrane</location>
        <topology evidence="1">Multi-pass membrane protein</topology>
    </subcellularLocation>
</comment>
<feature type="transmembrane region" description="Helical" evidence="7">
    <location>
        <begin position="163"/>
        <end position="182"/>
    </location>
</feature>
<evidence type="ECO:0000256" key="6">
    <source>
        <dbReference type="ARBA" id="ARBA00023136"/>
    </source>
</evidence>
<dbReference type="Pfam" id="PF00005">
    <property type="entry name" value="ABC_tran"/>
    <property type="match status" value="1"/>
</dbReference>
<dbReference type="PROSITE" id="PS50893">
    <property type="entry name" value="ABC_TRANSPORTER_2"/>
    <property type="match status" value="1"/>
</dbReference>
<dbReference type="Gene3D" id="1.20.1560.10">
    <property type="entry name" value="ABC transporter type 1, transmembrane domain"/>
    <property type="match status" value="1"/>
</dbReference>
<dbReference type="PATRIC" id="fig|43675.28.peg.675"/>
<gene>
    <name evidence="10" type="ORF">RM6536_0664</name>
</gene>
<evidence type="ECO:0000256" key="5">
    <source>
        <dbReference type="ARBA" id="ARBA00022989"/>
    </source>
</evidence>
<reference evidence="11" key="1">
    <citation type="submission" date="2015-08" db="EMBL/GenBank/DDBJ databases">
        <title>Complete genome sequence of Rothia mucilaginosa strain NUM-Rm6536.</title>
        <authorList>
            <person name="Nambu T."/>
        </authorList>
    </citation>
    <scope>NUCLEOTIDE SEQUENCE [LARGE SCALE GENOMIC DNA]</scope>
    <source>
        <strain evidence="11">NUM-Rm6536</strain>
    </source>
</reference>
<evidence type="ECO:0000313" key="10">
    <source>
        <dbReference type="EMBL" id="BAS19911.1"/>
    </source>
</evidence>
<keyword evidence="5 7" id="KW-1133">Transmembrane helix</keyword>
<sequence length="600" mass="65277">MKNLFSSILWSFRLAWKTCPATLVSTALSLAIIACIPLSQSLLIGNTVSALSGSNGGAAWIYIIALALVVGINIIAQRWVISNMLILKSKVNYRVHCMLNTRLSTFPLSDIGSTKSQEDIRAAREAISKQELQVHTMSVMTLVSSFAMVFLLCFNIANVSIVAAIFAALCSLPLSIAMIILAKRDYAIYTLMYEDYRVENYYLDNLMAQSRAQELHLMRASRFFSQRVVSWRRRAAGRELSLESVRGIISIVAGLLCSVLLFASLYFLVDSGADISYVAGSLIGIIACVNATQEVGYSFGQIINGALSVQQFRRVCDSDTYDHASEIKTSNPNHENISKIICKDVSVQYEGASSFALKDINLELMNNQMIAVVGASGAGKTTLINAILGITPIAQGSITYKGASSESKYNMLANVGLVSQDYGRYELTVRENLLLGLPQAAVERLGDADLWSALSVACADDFVRGLEGGLDAQLGESFGGVGLSGGQWQRLALARVVLRDAPVWVLDEPTSAVDAETEEEIFARLKVAAVGRLVVLVSHRAWTLRGVDSVVVLDGGCVVEQGTYRELLKAEGKFMEIFKNQISEDSAGRKTSTERDYKDA</sequence>
<keyword evidence="3" id="KW-0547">Nucleotide-binding</keyword>
<evidence type="ECO:0000259" key="9">
    <source>
        <dbReference type="PROSITE" id="PS50929"/>
    </source>
</evidence>
<dbReference type="Gene3D" id="3.40.50.300">
    <property type="entry name" value="P-loop containing nucleotide triphosphate hydrolases"/>
    <property type="match status" value="1"/>
</dbReference>
<evidence type="ECO:0000313" key="11">
    <source>
        <dbReference type="Proteomes" id="UP000066203"/>
    </source>
</evidence>
<name>A0A0K2RYH1_9MICC</name>
<dbReference type="GO" id="GO:0034040">
    <property type="term" value="F:ATPase-coupled lipid transmembrane transporter activity"/>
    <property type="evidence" value="ECO:0007669"/>
    <property type="project" value="TreeGrafter"/>
</dbReference>
<dbReference type="PROSITE" id="PS51257">
    <property type="entry name" value="PROKAR_LIPOPROTEIN"/>
    <property type="match status" value="1"/>
</dbReference>
<accession>A0A0K2RYH1</accession>
<keyword evidence="2 7" id="KW-0812">Transmembrane</keyword>
<dbReference type="GO" id="GO:0006508">
    <property type="term" value="P:proteolysis"/>
    <property type="evidence" value="ECO:0007669"/>
    <property type="project" value="InterPro"/>
</dbReference>
<dbReference type="PROSITE" id="PS00141">
    <property type="entry name" value="ASP_PROTEASE"/>
    <property type="match status" value="1"/>
</dbReference>
<protein>
    <submittedName>
        <fullName evidence="10">ABC transporter</fullName>
    </submittedName>
</protein>
<evidence type="ECO:0000256" key="7">
    <source>
        <dbReference type="SAM" id="Phobius"/>
    </source>
</evidence>
<dbReference type="PROSITE" id="PS50929">
    <property type="entry name" value="ABC_TM1F"/>
    <property type="match status" value="1"/>
</dbReference>
<dbReference type="InterPro" id="IPR036640">
    <property type="entry name" value="ABC1_TM_sf"/>
</dbReference>
<evidence type="ECO:0000256" key="2">
    <source>
        <dbReference type="ARBA" id="ARBA00022692"/>
    </source>
</evidence>
<feature type="transmembrane region" description="Helical" evidence="7">
    <location>
        <begin position="139"/>
        <end position="157"/>
    </location>
</feature>
<feature type="transmembrane region" description="Helical" evidence="7">
    <location>
        <begin position="21"/>
        <end position="39"/>
    </location>
</feature>
<evidence type="ECO:0000256" key="3">
    <source>
        <dbReference type="ARBA" id="ARBA00022741"/>
    </source>
</evidence>
<dbReference type="PANTHER" id="PTHR24221">
    <property type="entry name" value="ATP-BINDING CASSETTE SUB-FAMILY B"/>
    <property type="match status" value="1"/>
</dbReference>
<dbReference type="InterPro" id="IPR003593">
    <property type="entry name" value="AAA+_ATPase"/>
</dbReference>
<dbReference type="SUPFAM" id="SSF90123">
    <property type="entry name" value="ABC transporter transmembrane region"/>
    <property type="match status" value="1"/>
</dbReference>
<evidence type="ECO:0000259" key="8">
    <source>
        <dbReference type="PROSITE" id="PS50893"/>
    </source>
</evidence>
<evidence type="ECO:0000256" key="4">
    <source>
        <dbReference type="ARBA" id="ARBA00022840"/>
    </source>
</evidence>
<keyword evidence="4" id="KW-0067">ATP-binding</keyword>
<feature type="transmembrane region" description="Helical" evidence="7">
    <location>
        <begin position="248"/>
        <end position="269"/>
    </location>
</feature>
<feature type="domain" description="ABC transmembrane type-1" evidence="9">
    <location>
        <begin position="27"/>
        <end position="311"/>
    </location>
</feature>
<keyword evidence="6 7" id="KW-0472">Membrane</keyword>
<dbReference type="SUPFAM" id="SSF52540">
    <property type="entry name" value="P-loop containing nucleoside triphosphate hydrolases"/>
    <property type="match status" value="1"/>
</dbReference>
<dbReference type="GO" id="GO:0004190">
    <property type="term" value="F:aspartic-type endopeptidase activity"/>
    <property type="evidence" value="ECO:0007669"/>
    <property type="project" value="InterPro"/>
</dbReference>
<organism evidence="10">
    <name type="scientific">Rothia mucilaginosa</name>
    <dbReference type="NCBI Taxonomy" id="43675"/>
    <lineage>
        <taxon>Bacteria</taxon>
        <taxon>Bacillati</taxon>
        <taxon>Actinomycetota</taxon>
        <taxon>Actinomycetes</taxon>
        <taxon>Micrococcales</taxon>
        <taxon>Micrococcaceae</taxon>
        <taxon>Rothia</taxon>
    </lineage>
</organism>
<proteinExistence type="predicted"/>